<dbReference type="Proteomes" id="UP000230233">
    <property type="component" value="Chromosome III"/>
</dbReference>
<dbReference type="Gene3D" id="2.40.128.180">
    <property type="match status" value="1"/>
</dbReference>
<reference evidence="2" key="1">
    <citation type="submission" date="2017-10" db="EMBL/GenBank/DDBJ databases">
        <title>Rapid genome shrinkage in a self-fertile nematode reveals novel sperm competition proteins.</title>
        <authorList>
            <person name="Yin D."/>
            <person name="Schwarz E.M."/>
            <person name="Thomas C.G."/>
            <person name="Felde R.L."/>
            <person name="Korf I.F."/>
            <person name="Cutter A.D."/>
            <person name="Schartner C.M."/>
            <person name="Ralston E.J."/>
            <person name="Meyer B.J."/>
            <person name="Haag E.S."/>
        </authorList>
    </citation>
    <scope>NUCLEOTIDE SEQUENCE [LARGE SCALE GENOMIC DNA]</scope>
    <source>
        <strain evidence="2">JU1422</strain>
    </source>
</reference>
<evidence type="ECO:0000313" key="1">
    <source>
        <dbReference type="EMBL" id="PIC41558.1"/>
    </source>
</evidence>
<dbReference type="EMBL" id="PDUG01000003">
    <property type="protein sequence ID" value="PIC41558.1"/>
    <property type="molecule type" value="Genomic_DNA"/>
</dbReference>
<dbReference type="InterPro" id="IPR010695">
    <property type="entry name" value="FAIM1"/>
</dbReference>
<dbReference type="GO" id="GO:0043066">
    <property type="term" value="P:negative regulation of apoptotic process"/>
    <property type="evidence" value="ECO:0007669"/>
    <property type="project" value="InterPro"/>
</dbReference>
<proteinExistence type="predicted"/>
<gene>
    <name evidence="1" type="primary">Cnig_chr_III.g8935</name>
    <name evidence="1" type="ORF">B9Z55_008935</name>
</gene>
<dbReference type="Pfam" id="PF06905">
    <property type="entry name" value="FAIM1"/>
    <property type="match status" value="1"/>
</dbReference>
<dbReference type="AlphaFoldDB" id="A0A2G5UPW3"/>
<protein>
    <submittedName>
        <fullName evidence="1">Uncharacterized protein</fullName>
    </submittedName>
</protein>
<comment type="caution">
    <text evidence="1">The sequence shown here is derived from an EMBL/GenBank/DDBJ whole genome shotgun (WGS) entry which is preliminary data.</text>
</comment>
<evidence type="ECO:0000313" key="2">
    <source>
        <dbReference type="Proteomes" id="UP000230233"/>
    </source>
</evidence>
<organism evidence="1 2">
    <name type="scientific">Caenorhabditis nigoni</name>
    <dbReference type="NCBI Taxonomy" id="1611254"/>
    <lineage>
        <taxon>Eukaryota</taxon>
        <taxon>Metazoa</taxon>
        <taxon>Ecdysozoa</taxon>
        <taxon>Nematoda</taxon>
        <taxon>Chromadorea</taxon>
        <taxon>Rhabditida</taxon>
        <taxon>Rhabditina</taxon>
        <taxon>Rhabditomorpha</taxon>
        <taxon>Rhabditoidea</taxon>
        <taxon>Rhabditidae</taxon>
        <taxon>Peloderinae</taxon>
        <taxon>Caenorhabditis</taxon>
    </lineage>
</organism>
<name>A0A2G5UPW3_9PELO</name>
<dbReference type="InterPro" id="IPR038513">
    <property type="entry name" value="FAIM1_dom_sf"/>
</dbReference>
<dbReference type="OrthoDB" id="10335767at2759"/>
<accession>A0A2G5UPW3</accession>
<keyword evidence="2" id="KW-1185">Reference proteome</keyword>
<sequence length="184" mass="21242">MTDQIVKCHWYFPIDLKTHSVHFTQNMRTGKSDLMVDKKIGKTTVKILYEPRTGKKKGVYVLEIAGKRFREFCDAQNHRFDRWEIKEKDETFHVVLDKTQLDIYVNGEKVDSDHKDEGQVTITFKIEMANGTKLNCRSHPELGKNGTGITHSLFINNDTIPVPLIVDHNTGEFPATDVHGFLRR</sequence>